<sequence length="121" mass="13953">MTIELEFCKIRLFEDYVICNVNEGVTLCPEKSHVITVFLLNHFQKKPFVYITERIHSYSVDPSIYSRSSQVESLKGFAVVAFNYFAASSANYEKNFLQKPFEVFNETSAAEHWAKNLLNAV</sequence>
<dbReference type="Proteomes" id="UP001164705">
    <property type="component" value="Chromosome"/>
</dbReference>
<protein>
    <submittedName>
        <fullName evidence="1">Uncharacterized protein</fullName>
    </submittedName>
</protein>
<dbReference type="EMBL" id="CP113088">
    <property type="protein sequence ID" value="WAC02824.1"/>
    <property type="molecule type" value="Genomic_DNA"/>
</dbReference>
<evidence type="ECO:0000313" key="2">
    <source>
        <dbReference type="Proteomes" id="UP001164705"/>
    </source>
</evidence>
<name>A0A9E8SEZ2_9FLAO</name>
<accession>A0A9E8SEZ2</accession>
<gene>
    <name evidence="1" type="ORF">N7U66_04060</name>
</gene>
<reference evidence="1" key="1">
    <citation type="submission" date="2022-11" db="EMBL/GenBank/DDBJ databases">
        <title>Lacinutrix neustonica HL-RS19T sp. nov., isolated from the surface microlayer sample of brackish Lake Shihwa.</title>
        <authorList>
            <person name="Choi J.Y."/>
            <person name="Hwang C.Y."/>
        </authorList>
    </citation>
    <scope>NUCLEOTIDE SEQUENCE</scope>
    <source>
        <strain evidence="1">HL-RS19</strain>
    </source>
</reference>
<proteinExistence type="predicted"/>
<dbReference type="AlphaFoldDB" id="A0A9E8SEZ2"/>
<dbReference type="KEGG" id="lnu:N7U66_04060"/>
<organism evidence="1 2">
    <name type="scientific">Lacinutrix neustonica</name>
    <dbReference type="NCBI Taxonomy" id="2980107"/>
    <lineage>
        <taxon>Bacteria</taxon>
        <taxon>Pseudomonadati</taxon>
        <taxon>Bacteroidota</taxon>
        <taxon>Flavobacteriia</taxon>
        <taxon>Flavobacteriales</taxon>
        <taxon>Flavobacteriaceae</taxon>
        <taxon>Lacinutrix</taxon>
    </lineage>
</organism>
<dbReference type="RefSeq" id="WP_267677423.1">
    <property type="nucleotide sequence ID" value="NZ_CP113088.1"/>
</dbReference>
<evidence type="ECO:0000313" key="1">
    <source>
        <dbReference type="EMBL" id="WAC02824.1"/>
    </source>
</evidence>
<keyword evidence="2" id="KW-1185">Reference proteome</keyword>